<dbReference type="SUPFAM" id="SSF48452">
    <property type="entry name" value="TPR-like"/>
    <property type="match status" value="2"/>
</dbReference>
<feature type="repeat" description="TPR" evidence="3">
    <location>
        <begin position="418"/>
        <end position="451"/>
    </location>
</feature>
<evidence type="ECO:0000256" key="1">
    <source>
        <dbReference type="ARBA" id="ARBA00022737"/>
    </source>
</evidence>
<evidence type="ECO:0000256" key="2">
    <source>
        <dbReference type="ARBA" id="ARBA00022803"/>
    </source>
</evidence>
<dbReference type="Pfam" id="PF13181">
    <property type="entry name" value="TPR_8"/>
    <property type="match status" value="1"/>
</dbReference>
<dbReference type="EMBL" id="CAICTM010000023">
    <property type="protein sequence ID" value="CAB9497671.1"/>
    <property type="molecule type" value="Genomic_DNA"/>
</dbReference>
<gene>
    <name evidence="4" type="ORF">SEMRO_23_G016150.1</name>
</gene>
<accession>A0A9N8DBH4</accession>
<name>A0A9N8DBH4_9STRA</name>
<dbReference type="OrthoDB" id="626167at2759"/>
<organism evidence="4 5">
    <name type="scientific">Seminavis robusta</name>
    <dbReference type="NCBI Taxonomy" id="568900"/>
    <lineage>
        <taxon>Eukaryota</taxon>
        <taxon>Sar</taxon>
        <taxon>Stramenopiles</taxon>
        <taxon>Ochrophyta</taxon>
        <taxon>Bacillariophyta</taxon>
        <taxon>Bacillariophyceae</taxon>
        <taxon>Bacillariophycidae</taxon>
        <taxon>Naviculales</taxon>
        <taxon>Naviculaceae</taxon>
        <taxon>Seminavis</taxon>
    </lineage>
</organism>
<dbReference type="InterPro" id="IPR011990">
    <property type="entry name" value="TPR-like_helical_dom_sf"/>
</dbReference>
<keyword evidence="1" id="KW-0677">Repeat</keyword>
<evidence type="ECO:0000313" key="5">
    <source>
        <dbReference type="Proteomes" id="UP001153069"/>
    </source>
</evidence>
<feature type="repeat" description="TPR" evidence="3">
    <location>
        <begin position="334"/>
        <end position="367"/>
    </location>
</feature>
<dbReference type="InterPro" id="IPR019734">
    <property type="entry name" value="TPR_rpt"/>
</dbReference>
<reference evidence="4" key="1">
    <citation type="submission" date="2020-06" db="EMBL/GenBank/DDBJ databases">
        <authorList>
            <consortium name="Plant Systems Biology data submission"/>
        </authorList>
    </citation>
    <scope>NUCLEOTIDE SEQUENCE</scope>
    <source>
        <strain evidence="4">D6</strain>
    </source>
</reference>
<dbReference type="Gene3D" id="1.25.40.10">
    <property type="entry name" value="Tetratricopeptide repeat domain"/>
    <property type="match status" value="2"/>
</dbReference>
<dbReference type="SMART" id="SM00028">
    <property type="entry name" value="TPR"/>
    <property type="match status" value="5"/>
</dbReference>
<proteinExistence type="predicted"/>
<dbReference type="AlphaFoldDB" id="A0A9N8DBH4"/>
<dbReference type="PANTHER" id="PTHR45641:SF19">
    <property type="entry name" value="NEPHROCYSTIN-3"/>
    <property type="match status" value="1"/>
</dbReference>
<dbReference type="Pfam" id="PF13424">
    <property type="entry name" value="TPR_12"/>
    <property type="match status" value="2"/>
</dbReference>
<dbReference type="Proteomes" id="UP001153069">
    <property type="component" value="Unassembled WGS sequence"/>
</dbReference>
<keyword evidence="5" id="KW-1185">Reference proteome</keyword>
<dbReference type="PANTHER" id="PTHR45641">
    <property type="entry name" value="TETRATRICOPEPTIDE REPEAT PROTEIN (AFU_ORTHOLOGUE AFUA_6G03870)"/>
    <property type="match status" value="1"/>
</dbReference>
<evidence type="ECO:0000313" key="4">
    <source>
        <dbReference type="EMBL" id="CAB9497671.1"/>
    </source>
</evidence>
<protein>
    <submittedName>
        <fullName evidence="4">Kinesin light chain</fullName>
    </submittedName>
</protein>
<dbReference type="PROSITE" id="PS50005">
    <property type="entry name" value="TPR"/>
    <property type="match status" value="2"/>
</dbReference>
<comment type="caution">
    <text evidence="4">The sequence shown here is derived from an EMBL/GenBank/DDBJ whole genome shotgun (WGS) entry which is preliminary data.</text>
</comment>
<sequence>MLPKLDGEQMSRLAVSAHYLETAFMSEVEDAGLSKGSTIHDLENLDMEKPGLIRSKGLNVRCPHDHQMGAAYVDCLSGEDHVGEATHFLSYSWSYTVGDIVDTLSDFCQANGLNPKRTYIWICCLCVNQHRVAASKMSGMTASSPVDFFTIFGQRVKRIGHLLAMMAPWDRPTYLTRVWCIFELSYAHENSCRVTVVMPPKEKELLELELFGDDGLDNIDVLYDALAKTRIQDAQASFQCDCVAILGWIETSTGYASLNHRVNQLLRNWARQVIGDLAKKHLSNPESDLATARVCNQIGLILDRNGEFDAALEVHRRALRIRLDLLGPQNARTAETWNSIGQALHGKGDNQHALLEYQKALDIREEVLGPQHFDVAITYNGLGQVLLSQGLLERALICFRKAIPIFLLKRHTHHRLIATCYRNIGLVLQGQGQLVDALEHFQKALSFRELCLGPTHPDTAASYCDIAALKKLRGDTIGAVTDYKKALPILEVVLGPEHPATQEVYEAIRSAHESA</sequence>
<evidence type="ECO:0000256" key="3">
    <source>
        <dbReference type="PROSITE-ProRule" id="PRU00339"/>
    </source>
</evidence>
<keyword evidence="2 3" id="KW-0802">TPR repeat</keyword>